<feature type="compositionally biased region" description="Polar residues" evidence="1">
    <location>
        <begin position="1039"/>
        <end position="1056"/>
    </location>
</feature>
<feature type="region of interest" description="Disordered" evidence="1">
    <location>
        <begin position="1038"/>
        <end position="1067"/>
    </location>
</feature>
<name>A0AAW1R353_9CHLO</name>
<comment type="caution">
    <text evidence="2">The sequence shown here is derived from an EMBL/GenBank/DDBJ whole genome shotgun (WGS) entry which is preliminary data.</text>
</comment>
<feature type="region of interest" description="Disordered" evidence="1">
    <location>
        <begin position="697"/>
        <end position="753"/>
    </location>
</feature>
<feature type="compositionally biased region" description="Polar residues" evidence="1">
    <location>
        <begin position="705"/>
        <end position="718"/>
    </location>
</feature>
<reference evidence="2 3" key="1">
    <citation type="journal article" date="2024" name="Nat. Commun.">
        <title>Phylogenomics reveals the evolutionary origins of lichenization in chlorophyte algae.</title>
        <authorList>
            <person name="Puginier C."/>
            <person name="Libourel C."/>
            <person name="Otte J."/>
            <person name="Skaloud P."/>
            <person name="Haon M."/>
            <person name="Grisel S."/>
            <person name="Petersen M."/>
            <person name="Berrin J.G."/>
            <person name="Delaux P.M."/>
            <person name="Dal Grande F."/>
            <person name="Keller J."/>
        </authorList>
    </citation>
    <scope>NUCLEOTIDE SEQUENCE [LARGE SCALE GENOMIC DNA]</scope>
    <source>
        <strain evidence="2 3">SAG 2145</strain>
    </source>
</reference>
<evidence type="ECO:0000313" key="3">
    <source>
        <dbReference type="Proteomes" id="UP001438707"/>
    </source>
</evidence>
<sequence length="1244" mass="134702">MAGPAPWGSRYRAPSWAEPWPGSTHPRTSIKREESFQPLRLSVGESDPTAGQHMTFPAFQNHYRSSDSMPLLSSGPSTAAAAPPAWQPTSRAQINVEHSPAGWPQDQETGFLPHRQQYPTINHTKSFATPSGPLAAGRSIDFQTDAKPTMTTQPRFYPAPIPSPQPAQPMQRRSPGVANDAVHSVYGRPSTHSDHTSLAAPVHKSLQGTGVKMPKREAWGRFLAYEGCWQVCLASIGGDHAQDAMSFLQDGCSSLRSALQLEDLMLKPVGANGPQTGTTIVWDDTENPSLPLPAFALAAPTAVAAAAGTSSLGTSRPVVRATATQLVSSEVYRARTAWFGRTYMDQLYICLHPASQQGGQGAWTVIGPDGQGHDGDIVSLGPEDTEDELMVEIHDHEGLIAMGQVDTADLYQAAFGVSAEGYAEQSKVRHWFPCIKKLPCKSKDIYEQDVYGKKWVPIFDKAGARYGHVLLSAWSANSEELIAAVPASEAPVLLPEPIINPDAGFDGLSEARSKGTQTMTSWQVYDVALDAALQAQGCDSRNLAVTGDWEWLLQEFTSMYGIRQTYAVLAHLRWVVRPENATSTAGCLELLGAELEPLKRAQAEKGLLLQENALLGRIETSVEALLARIFESYYSLKDDTPTGILEGGEPAPEQPAPALVPAVQLAGVLRDVLKPTDAEWLTERFQVAADKRYHQLEKASEEQIPGQQGKQPTHSNAPALQGRGSPTGPLMQVSPQTDSQRPSSGQPQLQSGGVGAEAAYARLEALCAAIKTELMRDLHIHDQAILPSSVNLPQITAAEYCKLFIARLRDVLDVYPPPQPSKAAVDLLVKVGEYQSYLAWHNLLPPPGHPGSLDAFEVFRPHVLGWILTSQEALCQRCRVIEATTYATAAAGPEGRMPEDGKSHVAPLVEEMLQRLNSEVNRYDRVISFWHQFGPDLEAAVCTVLRETTAAVTRQCGLVAVDGPQEGIIVVPEHQRSPSKMAAGGWPSLWRFKPGAPAPGANTGTVLPHEAVLLNSLRRMLTVVPQVEHLIGRWYGKGQQDSQRSMGGNTVPTSPVTGGPAPTAEWDGPPLGVQFAQLVKELRSEYGAAVTLAAERIATAVFSSGRSINAILQRHGLTGTPAIMQQQVEPVLQAMEDILGSLTQTLDGRVYVAMGRGLWDFTAREIYEYADELAESKENQGAWRGRQNAAAALDVVDNFFTAVLSGTLNHGLQSKDLDLPMHSDKAHKLLAENTAAINMSYTVY</sequence>
<evidence type="ECO:0000313" key="2">
    <source>
        <dbReference type="EMBL" id="KAK9828149.1"/>
    </source>
</evidence>
<dbReference type="AlphaFoldDB" id="A0AAW1R353"/>
<feature type="region of interest" description="Disordered" evidence="1">
    <location>
        <begin position="1"/>
        <end position="37"/>
    </location>
</feature>
<evidence type="ECO:0000256" key="1">
    <source>
        <dbReference type="SAM" id="MobiDB-lite"/>
    </source>
</evidence>
<protein>
    <submittedName>
        <fullName evidence="2">Uncharacterized protein</fullName>
    </submittedName>
</protein>
<dbReference type="PANTHER" id="PTHR31110">
    <property type="entry name" value="PESTICIDAL CRYSTAL CRY8BA PROTEIN"/>
    <property type="match status" value="1"/>
</dbReference>
<organism evidence="2 3">
    <name type="scientific">Apatococcus lobatus</name>
    <dbReference type="NCBI Taxonomy" id="904363"/>
    <lineage>
        <taxon>Eukaryota</taxon>
        <taxon>Viridiplantae</taxon>
        <taxon>Chlorophyta</taxon>
        <taxon>core chlorophytes</taxon>
        <taxon>Trebouxiophyceae</taxon>
        <taxon>Chlorellales</taxon>
        <taxon>Chlorellaceae</taxon>
        <taxon>Apatococcus</taxon>
    </lineage>
</organism>
<feature type="compositionally biased region" description="Polar residues" evidence="1">
    <location>
        <begin position="733"/>
        <end position="751"/>
    </location>
</feature>
<dbReference type="PANTHER" id="PTHR31110:SF2">
    <property type="entry name" value="PESTICIDAL CRYSTAL CRY8BA PROTEIN"/>
    <property type="match status" value="1"/>
</dbReference>
<proteinExistence type="predicted"/>
<feature type="region of interest" description="Disordered" evidence="1">
    <location>
        <begin position="67"/>
        <end position="88"/>
    </location>
</feature>
<dbReference type="Proteomes" id="UP001438707">
    <property type="component" value="Unassembled WGS sequence"/>
</dbReference>
<keyword evidence="3" id="KW-1185">Reference proteome</keyword>
<gene>
    <name evidence="2" type="ORF">WJX74_000918</name>
</gene>
<feature type="compositionally biased region" description="Low complexity" evidence="1">
    <location>
        <begin position="70"/>
        <end position="88"/>
    </location>
</feature>
<dbReference type="EMBL" id="JALJOS010000016">
    <property type="protein sequence ID" value="KAK9828149.1"/>
    <property type="molecule type" value="Genomic_DNA"/>
</dbReference>
<accession>A0AAW1R353</accession>